<sequence length="83" mass="8829">MRGAVGGTGGREGLQWELPVHSLTLTYRVPHADGRSPVDGCGNLTPRGFELSTTARLSTVFSAIPRPTAICRTLTSEAEAKTF</sequence>
<reference evidence="2" key="1">
    <citation type="journal article" date="2019" name="Int. J. Syst. Evol. Microbiol.">
        <title>The Global Catalogue of Microorganisms (GCM) 10K type strain sequencing project: providing services to taxonomists for standard genome sequencing and annotation.</title>
        <authorList>
            <consortium name="The Broad Institute Genomics Platform"/>
            <consortium name="The Broad Institute Genome Sequencing Center for Infectious Disease"/>
            <person name="Wu L."/>
            <person name="Ma J."/>
        </authorList>
    </citation>
    <scope>NUCLEOTIDE SEQUENCE [LARGE SCALE GENOMIC DNA]</scope>
    <source>
        <strain evidence="2">CGMCC 4.7178</strain>
    </source>
</reference>
<dbReference type="Proteomes" id="UP000631535">
    <property type="component" value="Unassembled WGS sequence"/>
</dbReference>
<proteinExistence type="predicted"/>
<evidence type="ECO:0000313" key="1">
    <source>
        <dbReference type="EMBL" id="GGO50370.1"/>
    </source>
</evidence>
<accession>A0ABQ2MEM6</accession>
<comment type="caution">
    <text evidence="1">The sequence shown here is derived from an EMBL/GenBank/DDBJ whole genome shotgun (WGS) entry which is preliminary data.</text>
</comment>
<organism evidence="1 2">
    <name type="scientific">Streptomyces daqingensis</name>
    <dbReference type="NCBI Taxonomy" id="1472640"/>
    <lineage>
        <taxon>Bacteria</taxon>
        <taxon>Bacillati</taxon>
        <taxon>Actinomycetota</taxon>
        <taxon>Actinomycetes</taxon>
        <taxon>Kitasatosporales</taxon>
        <taxon>Streptomycetaceae</taxon>
        <taxon>Streptomyces</taxon>
    </lineage>
</organism>
<name>A0ABQ2MEM6_9ACTN</name>
<evidence type="ECO:0000313" key="2">
    <source>
        <dbReference type="Proteomes" id="UP000631535"/>
    </source>
</evidence>
<protein>
    <submittedName>
        <fullName evidence="1">Uncharacterized protein</fullName>
    </submittedName>
</protein>
<keyword evidence="2" id="KW-1185">Reference proteome</keyword>
<gene>
    <name evidence="1" type="ORF">GCM10012287_29930</name>
</gene>
<dbReference type="EMBL" id="BMMP01000009">
    <property type="protein sequence ID" value="GGO50370.1"/>
    <property type="molecule type" value="Genomic_DNA"/>
</dbReference>